<proteinExistence type="predicted"/>
<comment type="caution">
    <text evidence="1">The sequence shown here is derived from an EMBL/GenBank/DDBJ whole genome shotgun (WGS) entry which is preliminary data.</text>
</comment>
<evidence type="ECO:0008006" key="3">
    <source>
        <dbReference type="Google" id="ProtNLM"/>
    </source>
</evidence>
<dbReference type="Gene3D" id="1.25.40.10">
    <property type="entry name" value="Tetratricopeptide repeat domain"/>
    <property type="match status" value="1"/>
</dbReference>
<dbReference type="OrthoDB" id="5986190at2759"/>
<evidence type="ECO:0000313" key="2">
    <source>
        <dbReference type="Proteomes" id="UP000700596"/>
    </source>
</evidence>
<gene>
    <name evidence="1" type="ORF">B0J11DRAFT_531064</name>
</gene>
<dbReference type="Pfam" id="PF13374">
    <property type="entry name" value="TPR_10"/>
    <property type="match status" value="1"/>
</dbReference>
<dbReference type="AlphaFoldDB" id="A0A9P9DNN0"/>
<protein>
    <recommendedName>
        <fullName evidence="3">Kinesin light chain</fullName>
    </recommendedName>
</protein>
<accession>A0A9P9DNN0</accession>
<organism evidence="1 2">
    <name type="scientific">Dendryphion nanum</name>
    <dbReference type="NCBI Taxonomy" id="256645"/>
    <lineage>
        <taxon>Eukaryota</taxon>
        <taxon>Fungi</taxon>
        <taxon>Dikarya</taxon>
        <taxon>Ascomycota</taxon>
        <taxon>Pezizomycotina</taxon>
        <taxon>Dothideomycetes</taxon>
        <taxon>Pleosporomycetidae</taxon>
        <taxon>Pleosporales</taxon>
        <taxon>Torulaceae</taxon>
        <taxon>Dendryphion</taxon>
    </lineage>
</organism>
<sequence length="79" mass="8740">MVAAEALKVQVMETSKRVLGDEHPNALASMKNLAFALKGWGLIDKAISLMEDCCKRQTAILGPRTPILYHLARLLQHGR</sequence>
<dbReference type="InterPro" id="IPR011990">
    <property type="entry name" value="TPR-like_helical_dom_sf"/>
</dbReference>
<dbReference type="EMBL" id="JAGMWT010000009">
    <property type="protein sequence ID" value="KAH7122272.1"/>
    <property type="molecule type" value="Genomic_DNA"/>
</dbReference>
<name>A0A9P9DNN0_9PLEO</name>
<evidence type="ECO:0000313" key="1">
    <source>
        <dbReference type="EMBL" id="KAH7122272.1"/>
    </source>
</evidence>
<dbReference type="Proteomes" id="UP000700596">
    <property type="component" value="Unassembled WGS sequence"/>
</dbReference>
<keyword evidence="2" id="KW-1185">Reference proteome</keyword>
<reference evidence="1" key="1">
    <citation type="journal article" date="2021" name="Nat. Commun.">
        <title>Genetic determinants of endophytism in the Arabidopsis root mycobiome.</title>
        <authorList>
            <person name="Mesny F."/>
            <person name="Miyauchi S."/>
            <person name="Thiergart T."/>
            <person name="Pickel B."/>
            <person name="Atanasova L."/>
            <person name="Karlsson M."/>
            <person name="Huettel B."/>
            <person name="Barry K.W."/>
            <person name="Haridas S."/>
            <person name="Chen C."/>
            <person name="Bauer D."/>
            <person name="Andreopoulos W."/>
            <person name="Pangilinan J."/>
            <person name="LaButti K."/>
            <person name="Riley R."/>
            <person name="Lipzen A."/>
            <person name="Clum A."/>
            <person name="Drula E."/>
            <person name="Henrissat B."/>
            <person name="Kohler A."/>
            <person name="Grigoriev I.V."/>
            <person name="Martin F.M."/>
            <person name="Hacquard S."/>
        </authorList>
    </citation>
    <scope>NUCLEOTIDE SEQUENCE</scope>
    <source>
        <strain evidence="1">MPI-CAGE-CH-0243</strain>
    </source>
</reference>